<dbReference type="Proteomes" id="UP000193207">
    <property type="component" value="Unassembled WGS sequence"/>
</dbReference>
<keyword evidence="2" id="KW-1185">Reference proteome</keyword>
<gene>
    <name evidence="1" type="ORF">ROH8110_02865</name>
</gene>
<dbReference type="AlphaFoldDB" id="A0A1X6ZIM0"/>
<dbReference type="InterPro" id="IPR009282">
    <property type="entry name" value="DUF937"/>
</dbReference>
<sequence>MSIMKLLEQAQGGQGLSQLASQFGLDESKARALTDMLAPAIGQAAKKRAESGGAETVLGFMKGEDKAAFFDDASAAATPEGVAQGQSFLDSLMGDAAATEGLASAAAEKAGVDQRTVSQFLPALAAMAQGGLQKQMPDSSIDGMMGMLQGAGGAGGNGLMGMIGGLLGGKAGAKSSGPDLSMLTRMLDADGDGSVVDDLLGKIMK</sequence>
<reference evidence="1 2" key="1">
    <citation type="submission" date="2017-03" db="EMBL/GenBank/DDBJ databases">
        <authorList>
            <person name="Afonso C.L."/>
            <person name="Miller P.J."/>
            <person name="Scott M.A."/>
            <person name="Spackman E."/>
            <person name="Goraichik I."/>
            <person name="Dimitrov K.M."/>
            <person name="Suarez D.L."/>
            <person name="Swayne D.E."/>
        </authorList>
    </citation>
    <scope>NUCLEOTIDE SEQUENCE [LARGE SCALE GENOMIC DNA]</scope>
    <source>
        <strain evidence="1 2">CECT 8110</strain>
    </source>
</reference>
<dbReference type="Pfam" id="PF06078">
    <property type="entry name" value="DUF937"/>
    <property type="match status" value="1"/>
</dbReference>
<organism evidence="1 2">
    <name type="scientific">Roseovarius halotolerans</name>
    <dbReference type="NCBI Taxonomy" id="505353"/>
    <lineage>
        <taxon>Bacteria</taxon>
        <taxon>Pseudomonadati</taxon>
        <taxon>Pseudomonadota</taxon>
        <taxon>Alphaproteobacteria</taxon>
        <taxon>Rhodobacterales</taxon>
        <taxon>Roseobacteraceae</taxon>
        <taxon>Roseovarius</taxon>
    </lineage>
</organism>
<evidence type="ECO:0000313" key="1">
    <source>
        <dbReference type="EMBL" id="SLN51879.1"/>
    </source>
</evidence>
<protein>
    <recommendedName>
        <fullName evidence="3">DUF937 domain-containing protein</fullName>
    </recommendedName>
</protein>
<evidence type="ECO:0000313" key="2">
    <source>
        <dbReference type="Proteomes" id="UP000193207"/>
    </source>
</evidence>
<proteinExistence type="predicted"/>
<accession>A0A1X6ZIM0</accession>
<dbReference type="EMBL" id="FWFU01000003">
    <property type="protein sequence ID" value="SLN51879.1"/>
    <property type="molecule type" value="Genomic_DNA"/>
</dbReference>
<dbReference type="RefSeq" id="WP_254903796.1">
    <property type="nucleotide sequence ID" value="NZ_FWFU01000003.1"/>
</dbReference>
<evidence type="ECO:0008006" key="3">
    <source>
        <dbReference type="Google" id="ProtNLM"/>
    </source>
</evidence>
<name>A0A1X6ZIM0_9RHOB</name>